<evidence type="ECO:0000313" key="2">
    <source>
        <dbReference type="Proteomes" id="UP000095283"/>
    </source>
</evidence>
<name>A0A1I7WHW6_HETBA</name>
<accession>A0A1I7WHW6</accession>
<evidence type="ECO:0000313" key="3">
    <source>
        <dbReference type="WBParaSite" id="Hba_04557"/>
    </source>
</evidence>
<dbReference type="WBParaSite" id="Hba_04557">
    <property type="protein sequence ID" value="Hba_04557"/>
    <property type="gene ID" value="Hba_04557"/>
</dbReference>
<feature type="signal peptide" evidence="1">
    <location>
        <begin position="1"/>
        <end position="19"/>
    </location>
</feature>
<keyword evidence="2" id="KW-1185">Reference proteome</keyword>
<evidence type="ECO:0000256" key="1">
    <source>
        <dbReference type="SAM" id="SignalP"/>
    </source>
</evidence>
<keyword evidence="1" id="KW-0732">Signal</keyword>
<proteinExistence type="predicted"/>
<protein>
    <submittedName>
        <fullName evidence="3">TPR_REGION domain-containing protein</fullName>
    </submittedName>
</protein>
<reference evidence="3" key="1">
    <citation type="submission" date="2016-11" db="UniProtKB">
        <authorList>
            <consortium name="WormBaseParasite"/>
        </authorList>
    </citation>
    <scope>IDENTIFICATION</scope>
</reference>
<sequence length="118" mass="13980">MLKVVSLLTFLVMLRLSHSAAINGEIFYMQLSRLYVLFVDAIYFVDTNKSPPNVYQSQKKYIRACYYTNWAQWRQAYITFNQLIANYYNLKKIRINPLILLNLTLLSFGGKNKHFQKI</sequence>
<organism evidence="2 3">
    <name type="scientific">Heterorhabditis bacteriophora</name>
    <name type="common">Entomopathogenic nematode worm</name>
    <dbReference type="NCBI Taxonomy" id="37862"/>
    <lineage>
        <taxon>Eukaryota</taxon>
        <taxon>Metazoa</taxon>
        <taxon>Ecdysozoa</taxon>
        <taxon>Nematoda</taxon>
        <taxon>Chromadorea</taxon>
        <taxon>Rhabditida</taxon>
        <taxon>Rhabditina</taxon>
        <taxon>Rhabditomorpha</taxon>
        <taxon>Strongyloidea</taxon>
        <taxon>Heterorhabditidae</taxon>
        <taxon>Heterorhabditis</taxon>
    </lineage>
</organism>
<feature type="chain" id="PRO_5009310632" evidence="1">
    <location>
        <begin position="20"/>
        <end position="118"/>
    </location>
</feature>
<dbReference type="AlphaFoldDB" id="A0A1I7WHW6"/>
<dbReference type="Proteomes" id="UP000095283">
    <property type="component" value="Unplaced"/>
</dbReference>